<feature type="chain" id="PRO_5045289985" evidence="2">
    <location>
        <begin position="27"/>
        <end position="416"/>
    </location>
</feature>
<dbReference type="Gene3D" id="2.60.40.2180">
    <property type="match status" value="1"/>
</dbReference>
<organism evidence="5 6">
    <name type="scientific">Cellulomonas edaphi</name>
    <dbReference type="NCBI Taxonomy" id="3053468"/>
    <lineage>
        <taxon>Bacteria</taxon>
        <taxon>Bacillati</taxon>
        <taxon>Actinomycetota</taxon>
        <taxon>Actinomycetes</taxon>
        <taxon>Micrococcales</taxon>
        <taxon>Cellulomonadaceae</taxon>
        <taxon>Cellulomonas</taxon>
    </lineage>
</organism>
<keyword evidence="6" id="KW-1185">Reference proteome</keyword>
<gene>
    <name evidence="5" type="ORF">QRT05_02910</name>
</gene>
<feature type="signal peptide" evidence="2">
    <location>
        <begin position="1"/>
        <end position="26"/>
    </location>
</feature>
<proteinExistence type="predicted"/>
<feature type="domain" description="Esterase Ig-like N-terminal" evidence="4">
    <location>
        <begin position="40"/>
        <end position="159"/>
    </location>
</feature>
<keyword evidence="1 2" id="KW-0732">Signal</keyword>
<dbReference type="Pfam" id="PF18435">
    <property type="entry name" value="EstA_Ig_like"/>
    <property type="match status" value="1"/>
</dbReference>
<dbReference type="PANTHER" id="PTHR43037:SF1">
    <property type="entry name" value="BLL1128 PROTEIN"/>
    <property type="match status" value="1"/>
</dbReference>
<evidence type="ECO:0000313" key="5">
    <source>
        <dbReference type="EMBL" id="MDM7830272.1"/>
    </source>
</evidence>
<dbReference type="InterPro" id="IPR041172">
    <property type="entry name" value="EstA_Ig-like_N"/>
</dbReference>
<evidence type="ECO:0000259" key="4">
    <source>
        <dbReference type="Pfam" id="PF18435"/>
    </source>
</evidence>
<dbReference type="InterPro" id="IPR001375">
    <property type="entry name" value="Peptidase_S9_cat"/>
</dbReference>
<dbReference type="Proteomes" id="UP001321453">
    <property type="component" value="Unassembled WGS sequence"/>
</dbReference>
<evidence type="ECO:0000256" key="1">
    <source>
        <dbReference type="ARBA" id="ARBA00022729"/>
    </source>
</evidence>
<dbReference type="InterPro" id="IPR050955">
    <property type="entry name" value="Plant_Biomass_Hydrol_Est"/>
</dbReference>
<dbReference type="RefSeq" id="WP_289445108.1">
    <property type="nucleotide sequence ID" value="NZ_JAUCGR010000001.1"/>
</dbReference>
<dbReference type="Gene3D" id="3.40.50.1820">
    <property type="entry name" value="alpha/beta hydrolase"/>
    <property type="match status" value="1"/>
</dbReference>
<dbReference type="InterPro" id="IPR029058">
    <property type="entry name" value="AB_hydrolase_fold"/>
</dbReference>
<name>A0ABT7S5E5_9CELL</name>
<protein>
    <submittedName>
        <fullName evidence="5">Prolyl oligopeptidase family serine peptidase</fullName>
    </submittedName>
</protein>
<dbReference type="SUPFAM" id="SSF53474">
    <property type="entry name" value="alpha/beta-Hydrolases"/>
    <property type="match status" value="1"/>
</dbReference>
<dbReference type="Pfam" id="PF00326">
    <property type="entry name" value="Peptidase_S9"/>
    <property type="match status" value="1"/>
</dbReference>
<feature type="domain" description="Peptidase S9 prolyl oligopeptidase catalytic" evidence="3">
    <location>
        <begin position="268"/>
        <end position="342"/>
    </location>
</feature>
<dbReference type="PANTHER" id="PTHR43037">
    <property type="entry name" value="UNNAMED PRODUCT-RELATED"/>
    <property type="match status" value="1"/>
</dbReference>
<evidence type="ECO:0000256" key="2">
    <source>
        <dbReference type="SAM" id="SignalP"/>
    </source>
</evidence>
<comment type="caution">
    <text evidence="5">The sequence shown here is derived from an EMBL/GenBank/DDBJ whole genome shotgun (WGS) entry which is preliminary data.</text>
</comment>
<accession>A0ABT7S5E5</accession>
<dbReference type="EMBL" id="JAUCGR010000001">
    <property type="protein sequence ID" value="MDM7830272.1"/>
    <property type="molecule type" value="Genomic_DNA"/>
</dbReference>
<evidence type="ECO:0000313" key="6">
    <source>
        <dbReference type="Proteomes" id="UP001321453"/>
    </source>
</evidence>
<reference evidence="5 6" key="1">
    <citation type="submission" date="2023-06" db="EMBL/GenBank/DDBJ databases">
        <title>Cellulomonas sp. MW9 Whole genome sequence.</title>
        <authorList>
            <person name="Park S."/>
        </authorList>
    </citation>
    <scope>NUCLEOTIDE SEQUENCE [LARGE SCALE GENOMIC DNA]</scope>
    <source>
        <strain evidence="5 6">MW9</strain>
    </source>
</reference>
<evidence type="ECO:0000259" key="3">
    <source>
        <dbReference type="Pfam" id="PF00326"/>
    </source>
</evidence>
<sequence length="416" mass="45098">MKKLRLVIALLAALALVPFAALPAGAHGGPARSLQFTLNARVLDSGQQIVSVTLDTSRLGVRASSLTADTFSVHAKGTNPYTVEPGTVFGEYDVDRTVTGVHLDRHGRVVIDLLHGYEVEGASTLAWCTSCDTGRNLVLDLTYTLTQNKPLTLRNGKAVTLTRFKQGEVVDPEVDAYRDGKAAGLSYRLFTPEGRGAHPLVVWLHGGGEGGWAQAQDNDLPLLANRGALGFSTREAQRIFGGAYVLAPQATDYWLNDPAMGYSAKLKALIDKVVRTNHVDKRRIYVVGASNGGYMTPKLVVDNPRFFAAQVPIAPALVFNGTTMISDADLAAIRTPTWVVQSKDDDTLPFEANGLHMADTIPGALLTAYDHVTWDGVTYPGHWSWIYVGRNDPTTASGVHIWQWMAQQKLGSGHRR</sequence>